<dbReference type="AlphaFoldDB" id="A0A834KMH2"/>
<organism evidence="1 2">
    <name type="scientific">Vespula vulgaris</name>
    <name type="common">Yellow jacket</name>
    <name type="synonym">Wasp</name>
    <dbReference type="NCBI Taxonomy" id="7454"/>
    <lineage>
        <taxon>Eukaryota</taxon>
        <taxon>Metazoa</taxon>
        <taxon>Ecdysozoa</taxon>
        <taxon>Arthropoda</taxon>
        <taxon>Hexapoda</taxon>
        <taxon>Insecta</taxon>
        <taxon>Pterygota</taxon>
        <taxon>Neoptera</taxon>
        <taxon>Endopterygota</taxon>
        <taxon>Hymenoptera</taxon>
        <taxon>Apocrita</taxon>
        <taxon>Aculeata</taxon>
        <taxon>Vespoidea</taxon>
        <taxon>Vespidae</taxon>
        <taxon>Vespinae</taxon>
        <taxon>Vespula</taxon>
    </lineage>
</organism>
<accession>A0A834KMH2</accession>
<proteinExistence type="predicted"/>
<gene>
    <name evidence="1" type="ORF">HZH66_002101</name>
</gene>
<evidence type="ECO:0000313" key="2">
    <source>
        <dbReference type="Proteomes" id="UP000614350"/>
    </source>
</evidence>
<sequence>MTSGSQICRRAPERSECDWRGRDTNCLCALTLVTVSDVTISTVGPTGQTVVRSWYKAPSSPEVASSSSNKYKNTYRMEPNCLANGMTREYKSTKIRGYVVDAYCVLPLRN</sequence>
<keyword evidence="2" id="KW-1185">Reference proteome</keyword>
<name>A0A834KMH2_VESVU</name>
<protein>
    <submittedName>
        <fullName evidence="1">Uncharacterized protein</fullName>
    </submittedName>
</protein>
<reference evidence="1" key="1">
    <citation type="journal article" date="2020" name="G3 (Bethesda)">
        <title>High-Quality Assemblies for Three Invasive Social Wasps from the &lt;i&gt;Vespula&lt;/i&gt; Genus.</title>
        <authorList>
            <person name="Harrop T.W.R."/>
            <person name="Guhlin J."/>
            <person name="McLaughlin G.M."/>
            <person name="Permina E."/>
            <person name="Stockwell P."/>
            <person name="Gilligan J."/>
            <person name="Le Lec M.F."/>
            <person name="Gruber M.A.M."/>
            <person name="Quinn O."/>
            <person name="Lovegrove M."/>
            <person name="Duncan E.J."/>
            <person name="Remnant E.J."/>
            <person name="Van Eeckhoven J."/>
            <person name="Graham B."/>
            <person name="Knapp R.A."/>
            <person name="Langford K.W."/>
            <person name="Kronenberg Z."/>
            <person name="Press M.O."/>
            <person name="Eacker S.M."/>
            <person name="Wilson-Rankin E.E."/>
            <person name="Purcell J."/>
            <person name="Lester P.J."/>
            <person name="Dearden P.K."/>
        </authorList>
    </citation>
    <scope>NUCLEOTIDE SEQUENCE</scope>
    <source>
        <strain evidence="1">Marl-1</strain>
    </source>
</reference>
<dbReference type="EMBL" id="JACSEA010000002">
    <property type="protein sequence ID" value="KAF7407564.1"/>
    <property type="molecule type" value="Genomic_DNA"/>
</dbReference>
<evidence type="ECO:0000313" key="1">
    <source>
        <dbReference type="EMBL" id="KAF7407564.1"/>
    </source>
</evidence>
<dbReference type="Proteomes" id="UP000614350">
    <property type="component" value="Unassembled WGS sequence"/>
</dbReference>
<comment type="caution">
    <text evidence="1">The sequence shown here is derived from an EMBL/GenBank/DDBJ whole genome shotgun (WGS) entry which is preliminary data.</text>
</comment>